<dbReference type="AlphaFoldDB" id="A0A4R1R7D3"/>
<dbReference type="Pfam" id="PF13552">
    <property type="entry name" value="DUF4127"/>
    <property type="match status" value="1"/>
</dbReference>
<name>A0A4R1R7D3_9FIRM</name>
<dbReference type="Proteomes" id="UP000295184">
    <property type="component" value="Unassembled WGS sequence"/>
</dbReference>
<evidence type="ECO:0000313" key="2">
    <source>
        <dbReference type="Proteomes" id="UP000295184"/>
    </source>
</evidence>
<organism evidence="1 2">
    <name type="scientific">Allofournierella massiliensis</name>
    <dbReference type="NCBI Taxonomy" id="1650663"/>
    <lineage>
        <taxon>Bacteria</taxon>
        <taxon>Bacillati</taxon>
        <taxon>Bacillota</taxon>
        <taxon>Clostridia</taxon>
        <taxon>Eubacteriales</taxon>
        <taxon>Oscillospiraceae</taxon>
        <taxon>Allofournierella</taxon>
    </lineage>
</organism>
<dbReference type="OrthoDB" id="9789552at2"/>
<dbReference type="InterPro" id="IPR025394">
    <property type="entry name" value="DUF4127"/>
</dbReference>
<comment type="caution">
    <text evidence="1">The sequence shown here is derived from an EMBL/GenBank/DDBJ whole genome shotgun (WGS) entry which is preliminary data.</text>
</comment>
<gene>
    <name evidence="1" type="ORF">EDD77_102138</name>
</gene>
<proteinExistence type="predicted"/>
<sequence length="509" mass="57933">MLNRKLKLVLLPLDERPCNRLFPQHLFQHDGVELVVPETLGDKKQPADLEKVDQFLLNACRDADGLVLSLDTLLYGGLVPSRIHHKTPEELEPRMDIIRRLKQENPRLLIYGFQVVMRCPDYSSDDEEPDYYEQYGEQIHRAGEVLHRSRLGLCGDQELKVMLEEIDQDKLKDYVDRRSCNLQQNYRALELVEQGVLDALVIPQDDSAAYGYAAMDQQSVRDRIARKGLMRDVLMYPGADEVGLTLLARMLNHMAGRKPKVYVKYAAEGAKSVLPIYEGCSLDTTIRNQLLSAGCQITDSYENADIILAVTAPAERIEEAVQQPSQARGYCVERSLPELVDFVEERVREGRIVTIADNAYGNGGEMLLIRMLNRAHLLDKVAGYAGWNTSANTLGTAIAEGVDAYHFGITQSHQNFLVERYIEDAGYCGMVRARITRILSQYGMNYFDVREQDGVVSAKVRQELERFTREELSSIAPRVELHQVWMPWRRMFEIGLDASIRPQLLAWEA</sequence>
<dbReference type="RefSeq" id="WP_058966282.1">
    <property type="nucleotide sequence ID" value="NZ_CABKVM010000019.1"/>
</dbReference>
<protein>
    <submittedName>
        <fullName evidence="1">Uncharacterized protein DUF4127</fullName>
    </submittedName>
</protein>
<evidence type="ECO:0000313" key="1">
    <source>
        <dbReference type="EMBL" id="TCL61399.1"/>
    </source>
</evidence>
<reference evidence="1 2" key="1">
    <citation type="submission" date="2019-03" db="EMBL/GenBank/DDBJ databases">
        <title>Genomic Encyclopedia of Type Strains, Phase IV (KMG-IV): sequencing the most valuable type-strain genomes for metagenomic binning, comparative biology and taxonomic classification.</title>
        <authorList>
            <person name="Goeker M."/>
        </authorList>
    </citation>
    <scope>NUCLEOTIDE SEQUENCE [LARGE SCALE GENOMIC DNA]</scope>
    <source>
        <strain evidence="1 2">DSM 100451</strain>
    </source>
</reference>
<dbReference type="STRING" id="1650663.GCA_001486665_02973"/>
<dbReference type="GeneID" id="97382572"/>
<accession>A0A4R1R7D3</accession>
<dbReference type="EMBL" id="SLUM01000002">
    <property type="protein sequence ID" value="TCL61399.1"/>
    <property type="molecule type" value="Genomic_DNA"/>
</dbReference>